<evidence type="ECO:0000313" key="2">
    <source>
        <dbReference type="EMBL" id="GAA3874400.1"/>
    </source>
</evidence>
<dbReference type="RefSeq" id="WP_345550488.1">
    <property type="nucleotide sequence ID" value="NZ_BAAAZA010000012.1"/>
</dbReference>
<proteinExistence type="predicted"/>
<gene>
    <name evidence="2" type="ORF">GCM10022207_45120</name>
</gene>
<name>A0ABP7KEN0_9ACTN</name>
<keyword evidence="3" id="KW-1185">Reference proteome</keyword>
<feature type="region of interest" description="Disordered" evidence="1">
    <location>
        <begin position="96"/>
        <end position="121"/>
    </location>
</feature>
<dbReference type="Proteomes" id="UP001501563">
    <property type="component" value="Unassembled WGS sequence"/>
</dbReference>
<comment type="caution">
    <text evidence="2">The sequence shown here is derived from an EMBL/GenBank/DDBJ whole genome shotgun (WGS) entry which is preliminary data.</text>
</comment>
<dbReference type="EMBL" id="BAAAZA010000012">
    <property type="protein sequence ID" value="GAA3874400.1"/>
    <property type="molecule type" value="Genomic_DNA"/>
</dbReference>
<reference evidence="3" key="1">
    <citation type="journal article" date="2019" name="Int. J. Syst. Evol. Microbiol.">
        <title>The Global Catalogue of Microorganisms (GCM) 10K type strain sequencing project: providing services to taxonomists for standard genome sequencing and annotation.</title>
        <authorList>
            <consortium name="The Broad Institute Genomics Platform"/>
            <consortium name="The Broad Institute Genome Sequencing Center for Infectious Disease"/>
            <person name="Wu L."/>
            <person name="Ma J."/>
        </authorList>
    </citation>
    <scope>NUCLEOTIDE SEQUENCE [LARGE SCALE GENOMIC DNA]</scope>
    <source>
        <strain evidence="3">JCM 16578</strain>
    </source>
</reference>
<organism evidence="2 3">
    <name type="scientific">Streptomyces lannensis</name>
    <dbReference type="NCBI Taxonomy" id="766498"/>
    <lineage>
        <taxon>Bacteria</taxon>
        <taxon>Bacillati</taxon>
        <taxon>Actinomycetota</taxon>
        <taxon>Actinomycetes</taxon>
        <taxon>Kitasatosporales</taxon>
        <taxon>Streptomycetaceae</taxon>
        <taxon>Streptomyces</taxon>
    </lineage>
</organism>
<accession>A0ABP7KEN0</accession>
<evidence type="ECO:0000313" key="3">
    <source>
        <dbReference type="Proteomes" id="UP001501563"/>
    </source>
</evidence>
<protein>
    <submittedName>
        <fullName evidence="2">Uncharacterized protein</fullName>
    </submittedName>
</protein>
<sequence>MDGYEGSATLEWWANRSTCLARFGVRVAIHVTGDDWTCEAIPEPPLSEEDREGFGFLMKLDPVFTLGFDEESALLVNVVPAGDHGRLTLTAFQTQAGVDSSHNKRRAGQGRPVPSCGGAPE</sequence>
<evidence type="ECO:0000256" key="1">
    <source>
        <dbReference type="SAM" id="MobiDB-lite"/>
    </source>
</evidence>